<dbReference type="Proteomes" id="UP000186391">
    <property type="component" value="Unassembled WGS sequence"/>
</dbReference>
<gene>
    <name evidence="9" type="primary">thiE</name>
    <name evidence="14" type="ORF">NIES592_07550</name>
</gene>
<dbReference type="CDD" id="cd00564">
    <property type="entry name" value="TMP_TenI"/>
    <property type="match status" value="1"/>
</dbReference>
<keyword evidence="5 9" id="KW-0784">Thiamine biosynthesis</keyword>
<dbReference type="RefSeq" id="WP_073555361.1">
    <property type="nucleotide sequence ID" value="NZ_MRCA01000003.1"/>
</dbReference>
<comment type="caution">
    <text evidence="14">The sequence shown here is derived from an EMBL/GenBank/DDBJ whole genome shotgun (WGS) entry which is preliminary data.</text>
</comment>
<dbReference type="HAMAP" id="MF_01327">
    <property type="entry name" value="TMP_synthase_cyanobact"/>
    <property type="match status" value="1"/>
</dbReference>
<evidence type="ECO:0000256" key="8">
    <source>
        <dbReference type="ARBA" id="ARBA00047883"/>
    </source>
</evidence>
<feature type="binding site" evidence="9">
    <location>
        <position position="225"/>
    </location>
    <ligand>
        <name>4-amino-2-methyl-5-(diphosphooxymethyl)pyrimidine</name>
        <dbReference type="ChEBI" id="CHEBI:57841"/>
    </ligand>
</feature>
<evidence type="ECO:0000256" key="7">
    <source>
        <dbReference type="ARBA" id="ARBA00047851"/>
    </source>
</evidence>
<dbReference type="PANTHER" id="PTHR20857">
    <property type="entry name" value="THIAMINE-PHOSPHATE PYROPHOSPHORYLASE"/>
    <property type="match status" value="1"/>
</dbReference>
<comment type="similarity">
    <text evidence="9 10">Belongs to the thiamine-phosphate synthase family.</text>
</comment>
<dbReference type="UniPathway" id="UPA00060">
    <property type="reaction ID" value="UER00141"/>
</dbReference>
<evidence type="ECO:0000256" key="6">
    <source>
        <dbReference type="ARBA" id="ARBA00047334"/>
    </source>
</evidence>
<dbReference type="Pfam" id="PF02581">
    <property type="entry name" value="TMP-TENI"/>
    <property type="match status" value="1"/>
</dbReference>
<name>A0A1U7H185_9CYAN</name>
<evidence type="ECO:0000313" key="15">
    <source>
        <dbReference type="Proteomes" id="UP000186391"/>
    </source>
</evidence>
<dbReference type="InterPro" id="IPR016229">
    <property type="entry name" value="TMP_synthase_cyanobac_bac"/>
</dbReference>
<keyword evidence="15" id="KW-1185">Reference proteome</keyword>
<comment type="catalytic activity">
    <reaction evidence="7 9 10">
        <text>2-(2-carboxy-4-methylthiazol-5-yl)ethyl phosphate + 4-amino-2-methyl-5-(diphosphooxymethyl)pyrimidine + 2 H(+) = thiamine phosphate + CO2 + diphosphate</text>
        <dbReference type="Rhea" id="RHEA:47848"/>
        <dbReference type="ChEBI" id="CHEBI:15378"/>
        <dbReference type="ChEBI" id="CHEBI:16526"/>
        <dbReference type="ChEBI" id="CHEBI:33019"/>
        <dbReference type="ChEBI" id="CHEBI:37575"/>
        <dbReference type="ChEBI" id="CHEBI:57841"/>
        <dbReference type="ChEBI" id="CHEBI:62890"/>
        <dbReference type="EC" id="2.5.1.3"/>
    </reaction>
</comment>
<dbReference type="NCBIfam" id="NF002727">
    <property type="entry name" value="PRK02615.1"/>
    <property type="match status" value="1"/>
</dbReference>
<feature type="binding site" evidence="9">
    <location>
        <position position="264"/>
    </location>
    <ligand>
        <name>4-amino-2-methyl-5-(diphosphooxymethyl)pyrimidine</name>
        <dbReference type="ChEBI" id="CHEBI:57841"/>
    </ligand>
</feature>
<dbReference type="EMBL" id="MRCA01000003">
    <property type="protein sequence ID" value="OKH14743.1"/>
    <property type="molecule type" value="Genomic_DNA"/>
</dbReference>
<feature type="region of interest" description="Unknown" evidence="9">
    <location>
        <begin position="1"/>
        <end position="145"/>
    </location>
</feature>
<dbReference type="AlphaFoldDB" id="A0A1U7H185"/>
<proteinExistence type="inferred from homology"/>
<dbReference type="InterPro" id="IPR041397">
    <property type="entry name" value="ThiD2"/>
</dbReference>
<evidence type="ECO:0000256" key="4">
    <source>
        <dbReference type="ARBA" id="ARBA00022842"/>
    </source>
</evidence>
<organism evidence="14 15">
    <name type="scientific">Fischerella major NIES-592</name>
    <dbReference type="NCBI Taxonomy" id="210994"/>
    <lineage>
        <taxon>Bacteria</taxon>
        <taxon>Bacillati</taxon>
        <taxon>Cyanobacteriota</taxon>
        <taxon>Cyanophyceae</taxon>
        <taxon>Nostocales</taxon>
        <taxon>Hapalosiphonaceae</taxon>
        <taxon>Fischerella</taxon>
    </lineage>
</organism>
<dbReference type="NCBIfam" id="TIGR00693">
    <property type="entry name" value="thiE"/>
    <property type="match status" value="1"/>
</dbReference>
<evidence type="ECO:0000256" key="5">
    <source>
        <dbReference type="ARBA" id="ARBA00022977"/>
    </source>
</evidence>
<feature type="domain" description="ThiD2" evidence="13">
    <location>
        <begin position="33"/>
        <end position="151"/>
    </location>
</feature>
<accession>A0A1U7H185</accession>
<dbReference type="PIRSF" id="PIRSF000512">
    <property type="entry name" value="TMP_PPase_Cyanobac_prd"/>
    <property type="match status" value="1"/>
</dbReference>
<dbReference type="PANTHER" id="PTHR20857:SF15">
    <property type="entry name" value="THIAMINE-PHOSPHATE SYNTHASE"/>
    <property type="match status" value="1"/>
</dbReference>
<dbReference type="InterPro" id="IPR022998">
    <property type="entry name" value="ThiamineP_synth_TenI"/>
</dbReference>
<evidence type="ECO:0000313" key="14">
    <source>
        <dbReference type="EMBL" id="OKH14743.1"/>
    </source>
</evidence>
<dbReference type="InterPro" id="IPR036206">
    <property type="entry name" value="ThiamineP_synth_sf"/>
</dbReference>
<dbReference type="EC" id="2.5.1.3" evidence="9"/>
<dbReference type="InterPro" id="IPR013785">
    <property type="entry name" value="Aldolase_TIM"/>
</dbReference>
<comment type="cofactor">
    <cofactor evidence="9">
        <name>Mg(2+)</name>
        <dbReference type="ChEBI" id="CHEBI:18420"/>
    </cofactor>
    <text evidence="9">Binds 1 Mg(2+) ion per subunit.</text>
</comment>
<feature type="binding site" evidence="9">
    <location>
        <position position="226"/>
    </location>
    <ligand>
        <name>Mg(2+)</name>
        <dbReference type="ChEBI" id="CHEBI:18420"/>
    </ligand>
</feature>
<protein>
    <recommendedName>
        <fullName evidence="9">Thiamine-phosphate synthase</fullName>
        <shortName evidence="9">TP synthase</shortName>
        <shortName evidence="9">TPS</shortName>
        <ecNumber evidence="9">2.5.1.3</ecNumber>
    </recommendedName>
    <alternativeName>
        <fullName evidence="9">Thiamine-phosphate pyrophosphorylase</fullName>
        <shortName evidence="9">TMP pyrophosphorylase</shortName>
        <shortName evidence="9">TMP-PPase</shortName>
    </alternativeName>
</protein>
<dbReference type="Gene3D" id="3.20.20.70">
    <property type="entry name" value="Aldolase class I"/>
    <property type="match status" value="1"/>
</dbReference>
<keyword evidence="4 9" id="KW-0460">Magnesium</keyword>
<feature type="region of interest" description="Thiamine-phosphate synthase" evidence="9">
    <location>
        <begin position="146"/>
        <end position="381"/>
    </location>
</feature>
<feature type="binding site" evidence="9">
    <location>
        <position position="245"/>
    </location>
    <ligand>
        <name>Mg(2+)</name>
        <dbReference type="ChEBI" id="CHEBI:18420"/>
    </ligand>
</feature>
<dbReference type="InterPro" id="IPR034291">
    <property type="entry name" value="TMP_synthase"/>
</dbReference>
<feature type="domain" description="Thiamine phosphate synthase/TenI" evidence="12">
    <location>
        <begin position="167"/>
        <end position="343"/>
    </location>
</feature>
<evidence type="ECO:0000256" key="2">
    <source>
        <dbReference type="ARBA" id="ARBA00022679"/>
    </source>
</evidence>
<evidence type="ECO:0000259" key="13">
    <source>
        <dbReference type="Pfam" id="PF17792"/>
    </source>
</evidence>
<keyword evidence="3 9" id="KW-0479">Metal-binding</keyword>
<reference evidence="14 15" key="1">
    <citation type="submission" date="2016-11" db="EMBL/GenBank/DDBJ databases">
        <title>Draft Genome Sequences of Nine Cyanobacterial Strains from Diverse Habitats.</title>
        <authorList>
            <person name="Zhu T."/>
            <person name="Hou S."/>
            <person name="Lu X."/>
            <person name="Hess W.R."/>
        </authorList>
    </citation>
    <scope>NUCLEOTIDE SEQUENCE [LARGE SCALE GENOMIC DNA]</scope>
    <source>
        <strain evidence="14 15">NIES-592</strain>
    </source>
</reference>
<feature type="binding site" evidence="9">
    <location>
        <begin position="290"/>
        <end position="292"/>
    </location>
    <ligand>
        <name>2-[(2R,5Z)-2-carboxy-4-methylthiazol-5(2H)-ylidene]ethyl phosphate</name>
        <dbReference type="ChEBI" id="CHEBI:62899"/>
    </ligand>
</feature>
<evidence type="ECO:0000259" key="12">
    <source>
        <dbReference type="Pfam" id="PF02581"/>
    </source>
</evidence>
<comment type="pathway">
    <text evidence="1 9 11">Cofactor biosynthesis; thiamine diphosphate biosynthesis; thiamine phosphate from 4-amino-2-methyl-5-diphosphomethylpyrimidine and 4-methyl-5-(2-phosphoethyl)-thiazole: step 1/1.</text>
</comment>
<sequence length="381" mass="43356">MKRTDCYDLNTNGIVVMVEPYSQREQRNLVIYRILDANLDRAREGLRIIEEWCRFGLNNAQLTGECKGMRQELASWHTADLRSARDTLGDPGTELTHPQEEQRTSIKSLLQANFCRVQEAMRVLEEYGKLYNPNMGKALKQMRYRVYTLESNLMGYQRHQLLLRSHLYLVTSPTDKLLEIVEAALKGGLTLVQYRDKNVDDAVRLQQAQKLRQLCHNYNAIFIINDRVDIALAVDADGVHLGQQDMPIAVARQWLGPHRIIGRSTTNADEMQRAIKEGADYIGVGPVYETPTKEGKPAAGLEYVSYVAKNCSIPWFAIGGIDPNNINDVIDAGAKRVAVVRGIMQAEQPTLVTQYFLSQLNRIQPDPDHSYVESNYYPDQW</sequence>
<feature type="binding site" evidence="9">
    <location>
        <position position="320"/>
    </location>
    <ligand>
        <name>2-[(2R,5Z)-2-carboxy-4-methylthiazol-5(2H)-ylidene]ethyl phosphate</name>
        <dbReference type="ChEBI" id="CHEBI:62899"/>
    </ligand>
</feature>
<evidence type="ECO:0000256" key="1">
    <source>
        <dbReference type="ARBA" id="ARBA00005165"/>
    </source>
</evidence>
<comment type="function">
    <text evidence="9">Condenses 4-methyl-5-(beta-hydroxyethyl)thiazole monophosphate (THZ-P) and 2-methyl-4-amino-5-hydroxymethyl pyrimidine pyrophosphate (HMP-PP) to form thiamine monophosphate (TMP).</text>
</comment>
<evidence type="ECO:0000256" key="11">
    <source>
        <dbReference type="RuleBase" id="RU004253"/>
    </source>
</evidence>
<comment type="catalytic activity">
    <reaction evidence="6 9 10">
        <text>4-methyl-5-(2-phosphooxyethyl)-thiazole + 4-amino-2-methyl-5-(diphosphooxymethyl)pyrimidine + H(+) = thiamine phosphate + diphosphate</text>
        <dbReference type="Rhea" id="RHEA:22328"/>
        <dbReference type="ChEBI" id="CHEBI:15378"/>
        <dbReference type="ChEBI" id="CHEBI:33019"/>
        <dbReference type="ChEBI" id="CHEBI:37575"/>
        <dbReference type="ChEBI" id="CHEBI:57841"/>
        <dbReference type="ChEBI" id="CHEBI:58296"/>
        <dbReference type="EC" id="2.5.1.3"/>
    </reaction>
</comment>
<dbReference type="GO" id="GO:0009228">
    <property type="term" value="P:thiamine biosynthetic process"/>
    <property type="evidence" value="ECO:0007669"/>
    <property type="project" value="UniProtKB-KW"/>
</dbReference>
<dbReference type="GO" id="GO:0005737">
    <property type="term" value="C:cytoplasm"/>
    <property type="evidence" value="ECO:0007669"/>
    <property type="project" value="TreeGrafter"/>
</dbReference>
<dbReference type="GO" id="GO:0009229">
    <property type="term" value="P:thiamine diphosphate biosynthetic process"/>
    <property type="evidence" value="ECO:0007669"/>
    <property type="project" value="UniProtKB-UniRule"/>
</dbReference>
<dbReference type="SUPFAM" id="SSF51391">
    <property type="entry name" value="Thiamin phosphate synthase"/>
    <property type="match status" value="1"/>
</dbReference>
<dbReference type="HAMAP" id="MF_00097">
    <property type="entry name" value="TMP_synthase"/>
    <property type="match status" value="1"/>
</dbReference>
<comment type="catalytic activity">
    <reaction evidence="8 9 10">
        <text>2-[(2R,5Z)-2-carboxy-4-methylthiazol-5(2H)-ylidene]ethyl phosphate + 4-amino-2-methyl-5-(diphosphooxymethyl)pyrimidine + 2 H(+) = thiamine phosphate + CO2 + diphosphate</text>
        <dbReference type="Rhea" id="RHEA:47844"/>
        <dbReference type="ChEBI" id="CHEBI:15378"/>
        <dbReference type="ChEBI" id="CHEBI:16526"/>
        <dbReference type="ChEBI" id="CHEBI:33019"/>
        <dbReference type="ChEBI" id="CHEBI:37575"/>
        <dbReference type="ChEBI" id="CHEBI:57841"/>
        <dbReference type="ChEBI" id="CHEBI:62899"/>
        <dbReference type="EC" id="2.5.1.3"/>
    </reaction>
</comment>
<evidence type="ECO:0000256" key="3">
    <source>
        <dbReference type="ARBA" id="ARBA00022723"/>
    </source>
</evidence>
<dbReference type="GO" id="GO:0000287">
    <property type="term" value="F:magnesium ion binding"/>
    <property type="evidence" value="ECO:0007669"/>
    <property type="project" value="UniProtKB-UniRule"/>
</dbReference>
<evidence type="ECO:0000256" key="10">
    <source>
        <dbReference type="RuleBase" id="RU003826"/>
    </source>
</evidence>
<dbReference type="FunFam" id="3.20.20.70:FF:000096">
    <property type="entry name" value="Thiamine-phosphate synthase"/>
    <property type="match status" value="1"/>
</dbReference>
<evidence type="ECO:0000256" key="9">
    <source>
        <dbReference type="HAMAP-Rule" id="MF_01327"/>
    </source>
</evidence>
<feature type="binding site" evidence="9">
    <location>
        <position position="293"/>
    </location>
    <ligand>
        <name>4-amino-2-methyl-5-(diphosphooxymethyl)pyrimidine</name>
        <dbReference type="ChEBI" id="CHEBI:57841"/>
    </ligand>
</feature>
<dbReference type="OrthoDB" id="9812206at2"/>
<keyword evidence="2 9" id="KW-0808">Transferase</keyword>
<feature type="binding site" evidence="9">
    <location>
        <begin position="193"/>
        <end position="197"/>
    </location>
    <ligand>
        <name>4-amino-2-methyl-5-(diphosphooxymethyl)pyrimidine</name>
        <dbReference type="ChEBI" id="CHEBI:57841"/>
    </ligand>
</feature>
<dbReference type="Pfam" id="PF17792">
    <property type="entry name" value="ThiD2"/>
    <property type="match status" value="1"/>
</dbReference>
<dbReference type="GO" id="GO:0004789">
    <property type="term" value="F:thiamine-phosphate diphosphorylase activity"/>
    <property type="evidence" value="ECO:0007669"/>
    <property type="project" value="UniProtKB-UniRule"/>
</dbReference>